<accession>A0ABU3K718</accession>
<organism evidence="1 2">
    <name type="scientific">Candidatus Nitronereus thalassa</name>
    <dbReference type="NCBI Taxonomy" id="3020898"/>
    <lineage>
        <taxon>Bacteria</taxon>
        <taxon>Pseudomonadati</taxon>
        <taxon>Nitrospirota</taxon>
        <taxon>Nitrospiria</taxon>
        <taxon>Nitrospirales</taxon>
        <taxon>Nitrospiraceae</taxon>
        <taxon>Candidatus Nitronereus</taxon>
    </lineage>
</organism>
<reference evidence="1 2" key="1">
    <citation type="journal article" date="2023" name="ISME J.">
        <title>Cultivation and genomic characterization of novel and ubiquitous marine nitrite-oxidizing bacteria from the Nitrospirales.</title>
        <authorList>
            <person name="Mueller A.J."/>
            <person name="Daebeler A."/>
            <person name="Herbold C.W."/>
            <person name="Kirkegaard R.H."/>
            <person name="Daims H."/>
        </authorList>
    </citation>
    <scope>NUCLEOTIDE SEQUENCE [LARGE SCALE GENOMIC DNA]</scope>
    <source>
        <strain evidence="1 2">EB</strain>
    </source>
</reference>
<sequence>MSQDLRQLMNGISEQMGLFHQMLESRAQEIQLTGGDPDVSKKLTMGADAMKDSGNIYLSWARHYVALSEGGAAEAEEGEEDSDDFQF</sequence>
<evidence type="ECO:0000313" key="1">
    <source>
        <dbReference type="EMBL" id="MDT7042171.1"/>
    </source>
</evidence>
<dbReference type="RefSeq" id="WP_313832536.1">
    <property type="nucleotide sequence ID" value="NZ_JAQOUE010000001.1"/>
</dbReference>
<comment type="caution">
    <text evidence="1">The sequence shown here is derived from an EMBL/GenBank/DDBJ whole genome shotgun (WGS) entry which is preliminary data.</text>
</comment>
<gene>
    <name evidence="1" type="ORF">PPG34_07385</name>
</gene>
<dbReference type="EMBL" id="JAQOUE010000001">
    <property type="protein sequence ID" value="MDT7042171.1"/>
    <property type="molecule type" value="Genomic_DNA"/>
</dbReference>
<proteinExistence type="predicted"/>
<keyword evidence="2" id="KW-1185">Reference proteome</keyword>
<dbReference type="Proteomes" id="UP001250932">
    <property type="component" value="Unassembled WGS sequence"/>
</dbReference>
<protein>
    <submittedName>
        <fullName evidence="1">Uncharacterized protein</fullName>
    </submittedName>
</protein>
<evidence type="ECO:0000313" key="2">
    <source>
        <dbReference type="Proteomes" id="UP001250932"/>
    </source>
</evidence>
<name>A0ABU3K718_9BACT</name>